<reference evidence="8 9" key="1">
    <citation type="submission" date="2018-04" db="EMBL/GenBank/DDBJ databases">
        <title>Genomic Encyclopedia of Archaeal and Bacterial Type Strains, Phase II (KMG-II): from individual species to whole genera.</title>
        <authorList>
            <person name="Goeker M."/>
        </authorList>
    </citation>
    <scope>NUCLEOTIDE SEQUENCE [LARGE SCALE GENOMIC DNA]</scope>
    <source>
        <strain evidence="8 9">DSM 28823</strain>
    </source>
</reference>
<dbReference type="SUPFAM" id="SSF53335">
    <property type="entry name" value="S-adenosyl-L-methionine-dependent methyltransferases"/>
    <property type="match status" value="1"/>
</dbReference>
<dbReference type="NCBIfam" id="NF008725">
    <property type="entry name" value="PRK11727.1"/>
    <property type="match status" value="1"/>
</dbReference>
<keyword evidence="2 6" id="KW-0698">rRNA processing</keyword>
<keyword evidence="9" id="KW-1185">Reference proteome</keyword>
<dbReference type="InterPro" id="IPR010286">
    <property type="entry name" value="METTL16/RlmF"/>
</dbReference>
<accession>A0A2T5BZ87</accession>
<dbReference type="Proteomes" id="UP000243525">
    <property type="component" value="Unassembled WGS sequence"/>
</dbReference>
<evidence type="ECO:0000256" key="7">
    <source>
        <dbReference type="SAM" id="MobiDB-lite"/>
    </source>
</evidence>
<dbReference type="EC" id="2.1.1.181" evidence="6"/>
<gene>
    <name evidence="6" type="primary">rlmF</name>
    <name evidence="8" type="ORF">C8N47_11525</name>
</gene>
<dbReference type="HAMAP" id="MF_01848">
    <property type="entry name" value="23SrRNA_methyltr_F"/>
    <property type="match status" value="1"/>
</dbReference>
<sequence length="320" mass="36155">MTDKKKIRPTVKTQLHPRNKNRGRYNFSNLSAVCPELKAFVRLNPHGDESIDFANAQAVKTLNQAILKADYGLNFWDIPANYLCPPIPGRADYIHYLADLLTEANNGLAPTGNKINCLDIGVGANCIYPVIGCMEYGWNFVGADIDATALRSAEKIVQLNEALSHKIVIRHQANSKNIFKQIILPGEQFDLSLCNPPFHASAAQAAAGTLRKTRNLRQKRNVVPSLNFGGQSNELWCDGGEEAFLKRMIWQSKDYAHSCFWFTSLVSKSERLPTIYRILKKVDASQVKTSTMRQGNKVSRFVAWTFLSDHEQKQWTNRWK</sequence>
<comment type="subcellular location">
    <subcellularLocation>
        <location evidence="6">Cytoplasm</location>
    </subcellularLocation>
</comment>
<feature type="region of interest" description="Disordered" evidence="7">
    <location>
        <begin position="1"/>
        <end position="21"/>
    </location>
</feature>
<evidence type="ECO:0000313" key="8">
    <source>
        <dbReference type="EMBL" id="PTN07586.1"/>
    </source>
</evidence>
<protein>
    <recommendedName>
        <fullName evidence="6">Ribosomal RNA large subunit methyltransferase F</fullName>
        <ecNumber evidence="6">2.1.1.181</ecNumber>
    </recommendedName>
    <alternativeName>
        <fullName evidence="6">23S rRNA mA1618 methyltransferase</fullName>
    </alternativeName>
    <alternativeName>
        <fullName evidence="6">rRNA adenine N-6-methyltransferase</fullName>
    </alternativeName>
</protein>
<comment type="catalytic activity">
    <reaction evidence="6">
        <text>adenosine(1618) in 23S rRNA + S-adenosyl-L-methionine = N(6)-methyladenosine(1618) in 23S rRNA + S-adenosyl-L-homocysteine + H(+)</text>
        <dbReference type="Rhea" id="RHEA:16497"/>
        <dbReference type="Rhea" id="RHEA-COMP:10229"/>
        <dbReference type="Rhea" id="RHEA-COMP:10231"/>
        <dbReference type="ChEBI" id="CHEBI:15378"/>
        <dbReference type="ChEBI" id="CHEBI:57856"/>
        <dbReference type="ChEBI" id="CHEBI:59789"/>
        <dbReference type="ChEBI" id="CHEBI:74411"/>
        <dbReference type="ChEBI" id="CHEBI:74449"/>
        <dbReference type="EC" id="2.1.1.181"/>
    </reaction>
</comment>
<dbReference type="GO" id="GO:0052907">
    <property type="term" value="F:23S rRNA (adenine(1618)-N(6))-methyltransferase activity"/>
    <property type="evidence" value="ECO:0007669"/>
    <property type="project" value="UniProtKB-EC"/>
</dbReference>
<dbReference type="GO" id="GO:0005737">
    <property type="term" value="C:cytoplasm"/>
    <property type="evidence" value="ECO:0007669"/>
    <property type="project" value="UniProtKB-SubCell"/>
</dbReference>
<evidence type="ECO:0000256" key="6">
    <source>
        <dbReference type="HAMAP-Rule" id="MF_01848"/>
    </source>
</evidence>
<dbReference type="InterPro" id="IPR029063">
    <property type="entry name" value="SAM-dependent_MTases_sf"/>
</dbReference>
<dbReference type="EMBL" id="QAAD01000015">
    <property type="protein sequence ID" value="PTN07586.1"/>
    <property type="molecule type" value="Genomic_DNA"/>
</dbReference>
<evidence type="ECO:0000256" key="3">
    <source>
        <dbReference type="ARBA" id="ARBA00022603"/>
    </source>
</evidence>
<evidence type="ECO:0000256" key="4">
    <source>
        <dbReference type="ARBA" id="ARBA00022679"/>
    </source>
</evidence>
<keyword evidence="4 6" id="KW-0808">Transferase</keyword>
<evidence type="ECO:0000256" key="5">
    <source>
        <dbReference type="ARBA" id="ARBA00022691"/>
    </source>
</evidence>
<dbReference type="GO" id="GO:0070475">
    <property type="term" value="P:rRNA base methylation"/>
    <property type="evidence" value="ECO:0007669"/>
    <property type="project" value="TreeGrafter"/>
</dbReference>
<dbReference type="PANTHER" id="PTHR13393">
    <property type="entry name" value="SAM-DEPENDENT METHYLTRANSFERASE"/>
    <property type="match status" value="1"/>
</dbReference>
<dbReference type="Pfam" id="PF05971">
    <property type="entry name" value="Methyltransf_10"/>
    <property type="match status" value="1"/>
</dbReference>
<comment type="caution">
    <text evidence="8">The sequence shown here is derived from an EMBL/GenBank/DDBJ whole genome shotgun (WGS) entry which is preliminary data.</text>
</comment>
<organism evidence="8 9">
    <name type="scientific">Mangrovibacterium marinum</name>
    <dbReference type="NCBI Taxonomy" id="1639118"/>
    <lineage>
        <taxon>Bacteria</taxon>
        <taxon>Pseudomonadati</taxon>
        <taxon>Bacteroidota</taxon>
        <taxon>Bacteroidia</taxon>
        <taxon>Marinilabiliales</taxon>
        <taxon>Prolixibacteraceae</taxon>
        <taxon>Mangrovibacterium</taxon>
    </lineage>
</organism>
<dbReference type="OrthoDB" id="1115728at2"/>
<keyword evidence="3 6" id="KW-0489">Methyltransferase</keyword>
<evidence type="ECO:0000313" key="9">
    <source>
        <dbReference type="Proteomes" id="UP000243525"/>
    </source>
</evidence>
<dbReference type="AlphaFoldDB" id="A0A2T5BZ87"/>
<dbReference type="Gene3D" id="3.40.50.150">
    <property type="entry name" value="Vaccinia Virus protein VP39"/>
    <property type="match status" value="1"/>
</dbReference>
<keyword evidence="1 6" id="KW-0963">Cytoplasm</keyword>
<comment type="function">
    <text evidence="6">Specifically methylates the adenine in position 1618 of 23S rRNA.</text>
</comment>
<keyword evidence="5 6" id="KW-0949">S-adenosyl-L-methionine</keyword>
<evidence type="ECO:0000256" key="1">
    <source>
        <dbReference type="ARBA" id="ARBA00022490"/>
    </source>
</evidence>
<dbReference type="CDD" id="cd02440">
    <property type="entry name" value="AdoMet_MTases"/>
    <property type="match status" value="1"/>
</dbReference>
<name>A0A2T5BZ87_9BACT</name>
<dbReference type="RefSeq" id="WP_107823117.1">
    <property type="nucleotide sequence ID" value="NZ_OY782574.1"/>
</dbReference>
<dbReference type="PANTHER" id="PTHR13393:SF0">
    <property type="entry name" value="RNA N6-ADENOSINE-METHYLTRANSFERASE METTL16"/>
    <property type="match status" value="1"/>
</dbReference>
<evidence type="ECO:0000256" key="2">
    <source>
        <dbReference type="ARBA" id="ARBA00022552"/>
    </source>
</evidence>
<proteinExistence type="inferred from homology"/>
<dbReference type="InterPro" id="IPR016909">
    <property type="entry name" value="rRNA_lsu_MeTfrase_F"/>
</dbReference>
<comment type="similarity">
    <text evidence="6">Belongs to the methyltransferase superfamily. METTL16/RlmF family.</text>
</comment>
<dbReference type="PIRSF" id="PIRSF029038">
    <property type="entry name" value="Mtase_YbiN_prd"/>
    <property type="match status" value="1"/>
</dbReference>